<dbReference type="PRINTS" id="PR00722">
    <property type="entry name" value="CHYMOTRYPSIN"/>
</dbReference>
<evidence type="ECO:0000256" key="5">
    <source>
        <dbReference type="ARBA" id="ARBA00024195"/>
    </source>
</evidence>
<dbReference type="InterPro" id="IPR043504">
    <property type="entry name" value="Peptidase_S1_PA_chymotrypsin"/>
</dbReference>
<evidence type="ECO:0000256" key="6">
    <source>
        <dbReference type="ARBA" id="ARBA00055534"/>
    </source>
</evidence>
<evidence type="ECO:0000256" key="2">
    <source>
        <dbReference type="ARBA" id="ARBA00022656"/>
    </source>
</evidence>
<reference evidence="10" key="1">
    <citation type="submission" date="2022-05" db="EMBL/GenBank/DDBJ databases">
        <authorList>
            <person name="Okamura Y."/>
        </authorList>
    </citation>
    <scope>NUCLEOTIDE SEQUENCE</scope>
</reference>
<organism evidence="10 11">
    <name type="scientific">Pieris brassicae</name>
    <name type="common">White butterfly</name>
    <name type="synonym">Large white butterfly</name>
    <dbReference type="NCBI Taxonomy" id="7116"/>
    <lineage>
        <taxon>Eukaryota</taxon>
        <taxon>Metazoa</taxon>
        <taxon>Ecdysozoa</taxon>
        <taxon>Arthropoda</taxon>
        <taxon>Hexapoda</taxon>
        <taxon>Insecta</taxon>
        <taxon>Pterygota</taxon>
        <taxon>Neoptera</taxon>
        <taxon>Endopterygota</taxon>
        <taxon>Lepidoptera</taxon>
        <taxon>Glossata</taxon>
        <taxon>Ditrysia</taxon>
        <taxon>Papilionoidea</taxon>
        <taxon>Pieridae</taxon>
        <taxon>Pierinae</taxon>
        <taxon>Pieris</taxon>
    </lineage>
</organism>
<dbReference type="GO" id="GO:0090729">
    <property type="term" value="F:toxin activity"/>
    <property type="evidence" value="ECO:0007669"/>
    <property type="project" value="UniProtKB-KW"/>
</dbReference>
<feature type="domain" description="Peptidase S1" evidence="9">
    <location>
        <begin position="115"/>
        <end position="366"/>
    </location>
</feature>
<dbReference type="PANTHER" id="PTHR24256">
    <property type="entry name" value="TRYPTASE-RELATED"/>
    <property type="match status" value="1"/>
</dbReference>
<comment type="function">
    <text evidence="6">Fibrinolytic activity; shows preferential cleavage of Arg-Gly bonds in all three fibrinogen chains. Contact with the caterpillars causes severe bleeding, due the anticoagulant effect of the protein.</text>
</comment>
<keyword evidence="11" id="KW-1185">Reference proteome</keyword>
<dbReference type="SMART" id="SM00020">
    <property type="entry name" value="Tryp_SPc"/>
    <property type="match status" value="1"/>
</dbReference>
<keyword evidence="2" id="KW-0800">Toxin</keyword>
<dbReference type="Gene3D" id="2.40.10.10">
    <property type="entry name" value="Trypsin-like serine proteases"/>
    <property type="match status" value="2"/>
</dbReference>
<proteinExistence type="inferred from homology"/>
<comment type="similarity">
    <text evidence="5">Belongs to the peptidase S1 family. CLIP subfamily.</text>
</comment>
<gene>
    <name evidence="10" type="ORF">PIBRA_LOCUS10683</name>
</gene>
<dbReference type="AlphaFoldDB" id="A0A9P0TSD9"/>
<evidence type="ECO:0000256" key="1">
    <source>
        <dbReference type="ARBA" id="ARBA00004239"/>
    </source>
</evidence>
<dbReference type="SUPFAM" id="SSF50494">
    <property type="entry name" value="Trypsin-like serine proteases"/>
    <property type="match status" value="1"/>
</dbReference>
<dbReference type="InterPro" id="IPR001254">
    <property type="entry name" value="Trypsin_dom"/>
</dbReference>
<keyword evidence="8" id="KW-0732">Signal</keyword>
<dbReference type="CDD" id="cd00190">
    <property type="entry name" value="Tryp_SPc"/>
    <property type="match status" value="1"/>
</dbReference>
<dbReference type="GO" id="GO:0006508">
    <property type="term" value="P:proteolysis"/>
    <property type="evidence" value="ECO:0007669"/>
    <property type="project" value="InterPro"/>
</dbReference>
<feature type="chain" id="PRO_5040403636" description="Peptidase S1 domain-containing protein" evidence="8">
    <location>
        <begin position="19"/>
        <end position="377"/>
    </location>
</feature>
<evidence type="ECO:0000256" key="4">
    <source>
        <dbReference type="ARBA" id="ARBA00023240"/>
    </source>
</evidence>
<evidence type="ECO:0000313" key="10">
    <source>
        <dbReference type="EMBL" id="CAH4034502.1"/>
    </source>
</evidence>
<sequence>MFRRTIVAVFLLVWGCQGLDNNLQNVNKWLGTFLTPTMPSDYCETDQQAKGRCVKISECAETGDGVDLSKMDVYRTSTCHYLKKCCPLDEILTTTEAPPVAKTNGCGYSNPSPSVFQKKSFTHADFGEYPWMVALLSNDGVDWRQYDYLGGGSLIHKSVVITAAHKVHALKPNQVKCRAGEWDTKTTNEAFPHQERDVKDIVIHSDFNRRQFKNNVALLILQTPFDLSVPHIGTACLESKMPPPGTECYSMGWGQKDFNKDEYAVILKKISSPLLDKSVCERAFRPIVGSAYNMDDSLTCAGGVIGLSNCKGDGGSPLICPIPSSEGTRFAVVGLVVLGYRCGANGIPVAFTNVPQVYNWVDAIMKTYNYDTTSFEY</sequence>
<dbReference type="EMBL" id="CALOZG010000040">
    <property type="protein sequence ID" value="CAH4034502.1"/>
    <property type="molecule type" value="Genomic_DNA"/>
</dbReference>
<dbReference type="Pfam" id="PF00089">
    <property type="entry name" value="Trypsin"/>
    <property type="match status" value="1"/>
</dbReference>
<keyword evidence="7" id="KW-1205">Fibrinolytic toxin</keyword>
<dbReference type="FunFam" id="2.40.10.10:FF:000068">
    <property type="entry name" value="transmembrane protease serine 2"/>
    <property type="match status" value="1"/>
</dbReference>
<dbReference type="GO" id="GO:0004252">
    <property type="term" value="F:serine-type endopeptidase activity"/>
    <property type="evidence" value="ECO:0007669"/>
    <property type="project" value="InterPro"/>
</dbReference>
<feature type="signal peptide" evidence="8">
    <location>
        <begin position="1"/>
        <end position="18"/>
    </location>
</feature>
<dbReference type="GO" id="GO:0005576">
    <property type="term" value="C:extracellular region"/>
    <property type="evidence" value="ECO:0007669"/>
    <property type="project" value="UniProtKB-SubCell"/>
</dbReference>
<keyword evidence="3" id="KW-1015">Disulfide bond</keyword>
<dbReference type="Proteomes" id="UP001152562">
    <property type="component" value="Unassembled WGS sequence"/>
</dbReference>
<dbReference type="InterPro" id="IPR009003">
    <property type="entry name" value="Peptidase_S1_PA"/>
</dbReference>
<evidence type="ECO:0000313" key="11">
    <source>
        <dbReference type="Proteomes" id="UP001152562"/>
    </source>
</evidence>
<accession>A0A9P0TSD9</accession>
<dbReference type="PROSITE" id="PS50240">
    <property type="entry name" value="TRYPSIN_DOM"/>
    <property type="match status" value="1"/>
</dbReference>
<comment type="subcellular location">
    <subcellularLocation>
        <location evidence="1">Secreted</location>
        <location evidence="1">Extracellular space</location>
    </subcellularLocation>
</comment>
<dbReference type="InterPro" id="IPR001314">
    <property type="entry name" value="Peptidase_S1A"/>
</dbReference>
<evidence type="ECO:0000256" key="3">
    <source>
        <dbReference type="ARBA" id="ARBA00023157"/>
    </source>
</evidence>
<evidence type="ECO:0000256" key="7">
    <source>
        <dbReference type="ARBA" id="ARBA00084094"/>
    </source>
</evidence>
<dbReference type="InterPro" id="IPR051487">
    <property type="entry name" value="Ser/Thr_Proteases_Immune/Dev"/>
</dbReference>
<comment type="caution">
    <text evidence="10">The sequence shown here is derived from an EMBL/GenBank/DDBJ whole genome shotgun (WGS) entry which is preliminary data.</text>
</comment>
<keyword evidence="4" id="KW-1199">Hemostasis impairing toxin</keyword>
<protein>
    <recommendedName>
        <fullName evidence="9">Peptidase S1 domain-containing protein</fullName>
    </recommendedName>
</protein>
<evidence type="ECO:0000256" key="8">
    <source>
        <dbReference type="SAM" id="SignalP"/>
    </source>
</evidence>
<name>A0A9P0TSD9_PIEBR</name>
<evidence type="ECO:0000259" key="9">
    <source>
        <dbReference type="PROSITE" id="PS50240"/>
    </source>
</evidence>